<feature type="compositionally biased region" description="Basic and acidic residues" evidence="1">
    <location>
        <begin position="29"/>
        <end position="41"/>
    </location>
</feature>
<dbReference type="WBParaSite" id="GPUH_0000893001-mRNA-1">
    <property type="protein sequence ID" value="GPUH_0000893001-mRNA-1"/>
    <property type="gene ID" value="GPUH_0000893001"/>
</dbReference>
<evidence type="ECO:0000256" key="1">
    <source>
        <dbReference type="SAM" id="MobiDB-lite"/>
    </source>
</evidence>
<evidence type="ECO:0000313" key="5">
    <source>
        <dbReference type="WBParaSite" id="GPUH_0000892501-mRNA-1"/>
    </source>
</evidence>
<organism evidence="5">
    <name type="scientific">Gongylonema pulchrum</name>
    <dbReference type="NCBI Taxonomy" id="637853"/>
    <lineage>
        <taxon>Eukaryota</taxon>
        <taxon>Metazoa</taxon>
        <taxon>Ecdysozoa</taxon>
        <taxon>Nematoda</taxon>
        <taxon>Chromadorea</taxon>
        <taxon>Rhabditida</taxon>
        <taxon>Spirurina</taxon>
        <taxon>Spiruromorpha</taxon>
        <taxon>Spiruroidea</taxon>
        <taxon>Gongylonematidae</taxon>
        <taxon>Gongylonema</taxon>
    </lineage>
</organism>
<evidence type="ECO:0000313" key="2">
    <source>
        <dbReference type="EMBL" id="VDK66310.1"/>
    </source>
</evidence>
<keyword evidence="4" id="KW-1185">Reference proteome</keyword>
<sequence>MPDRIQSRKKSKSSADLRTSYELGNGRTASERRADDMEKVRSSNVLDRSCRSELSLPGLLNKKRFSLADTRFSFHSKFQFTYQYVNA</sequence>
<dbReference type="WBParaSite" id="GPUH_0000892501-mRNA-1">
    <property type="protein sequence ID" value="GPUH_0000892501-mRNA-1"/>
    <property type="gene ID" value="GPUH_0000892501"/>
</dbReference>
<feature type="region of interest" description="Disordered" evidence="1">
    <location>
        <begin position="1"/>
        <end position="42"/>
    </location>
</feature>
<proteinExistence type="predicted"/>
<reference evidence="2 4" key="2">
    <citation type="submission" date="2018-11" db="EMBL/GenBank/DDBJ databases">
        <authorList>
            <consortium name="Pathogen Informatics"/>
        </authorList>
    </citation>
    <scope>NUCLEOTIDE SEQUENCE [LARGE SCALE GENOMIC DNA]</scope>
</reference>
<gene>
    <name evidence="2" type="ORF">GPUH_LOCUS8919</name>
    <name evidence="3" type="ORF">GPUH_LOCUS8925</name>
</gene>
<evidence type="ECO:0000313" key="3">
    <source>
        <dbReference type="EMBL" id="VDK66358.1"/>
    </source>
</evidence>
<name>A0A183DJM4_9BILA</name>
<evidence type="ECO:0000313" key="4">
    <source>
        <dbReference type="Proteomes" id="UP000271098"/>
    </source>
</evidence>
<evidence type="ECO:0000313" key="6">
    <source>
        <dbReference type="WBParaSite" id="GPUH_0000893001-mRNA-1"/>
    </source>
</evidence>
<reference evidence="5 6" key="1">
    <citation type="submission" date="2016-06" db="UniProtKB">
        <authorList>
            <consortium name="WormBaseParasite"/>
        </authorList>
    </citation>
    <scope>IDENTIFICATION</scope>
</reference>
<dbReference type="Proteomes" id="UP000271098">
    <property type="component" value="Unassembled WGS sequence"/>
</dbReference>
<dbReference type="AlphaFoldDB" id="A0A183DJM4"/>
<protein>
    <submittedName>
        <fullName evidence="2 5">Uncharacterized protein</fullName>
    </submittedName>
</protein>
<accession>A0A183DJM4</accession>
<dbReference type="EMBL" id="UYRT01027421">
    <property type="protein sequence ID" value="VDK66310.1"/>
    <property type="molecule type" value="Genomic_DNA"/>
</dbReference>
<dbReference type="EMBL" id="UYRT01027453">
    <property type="protein sequence ID" value="VDK66358.1"/>
    <property type="molecule type" value="Genomic_DNA"/>
</dbReference>